<comment type="caution">
    <text evidence="2">The sequence shown here is derived from an EMBL/GenBank/DDBJ whole genome shotgun (WGS) entry which is preliminary data.</text>
</comment>
<evidence type="ECO:0000313" key="2">
    <source>
        <dbReference type="EMBL" id="MDR6966061.1"/>
    </source>
</evidence>
<dbReference type="Proteomes" id="UP001255185">
    <property type="component" value="Unassembled WGS sequence"/>
</dbReference>
<dbReference type="InterPro" id="IPR035093">
    <property type="entry name" value="RelE/ParE_toxin_dom_sf"/>
</dbReference>
<dbReference type="Gene3D" id="3.30.2310.20">
    <property type="entry name" value="RelE-like"/>
    <property type="match status" value="1"/>
</dbReference>
<sequence length="97" mass="11528">MDYKIIVSPRAQIEIEDIAEYYSQISSSVLNKFYAELENAYAFLKINPYFQTRYKDFKAIPIRKFPYLIFFTIDEKAKIVKILSCFNTSRSTTKYPK</sequence>
<name>A0ABU1TJ94_9FLAO</name>
<dbReference type="InterPro" id="IPR007712">
    <property type="entry name" value="RelE/ParE_toxin"/>
</dbReference>
<keyword evidence="1" id="KW-1277">Toxin-antitoxin system</keyword>
<dbReference type="EMBL" id="JAVDVI010000001">
    <property type="protein sequence ID" value="MDR6966061.1"/>
    <property type="molecule type" value="Genomic_DNA"/>
</dbReference>
<dbReference type="RefSeq" id="WP_310023495.1">
    <property type="nucleotide sequence ID" value="NZ_JAVDVI010000001.1"/>
</dbReference>
<protein>
    <submittedName>
        <fullName evidence="2">mRNA-degrading endonuclease RelE of RelBE toxin-antitoxin system</fullName>
    </submittedName>
</protein>
<accession>A0ABU1TJ94</accession>
<dbReference type="Pfam" id="PF05016">
    <property type="entry name" value="ParE_toxin"/>
    <property type="match status" value="1"/>
</dbReference>
<proteinExistence type="predicted"/>
<evidence type="ECO:0000313" key="3">
    <source>
        <dbReference type="Proteomes" id="UP001255185"/>
    </source>
</evidence>
<dbReference type="GO" id="GO:0004519">
    <property type="term" value="F:endonuclease activity"/>
    <property type="evidence" value="ECO:0007669"/>
    <property type="project" value="UniProtKB-KW"/>
</dbReference>
<reference evidence="2 3" key="1">
    <citation type="submission" date="2023-07" db="EMBL/GenBank/DDBJ databases">
        <title>Sorghum-associated microbial communities from plants grown in Nebraska, USA.</title>
        <authorList>
            <person name="Schachtman D."/>
        </authorList>
    </citation>
    <scope>NUCLEOTIDE SEQUENCE [LARGE SCALE GENOMIC DNA]</scope>
    <source>
        <strain evidence="2 3">3773</strain>
    </source>
</reference>
<organism evidence="2 3">
    <name type="scientific">Flavobacterium arsenatis</name>
    <dbReference type="NCBI Taxonomy" id="1484332"/>
    <lineage>
        <taxon>Bacteria</taxon>
        <taxon>Pseudomonadati</taxon>
        <taxon>Bacteroidota</taxon>
        <taxon>Flavobacteriia</taxon>
        <taxon>Flavobacteriales</taxon>
        <taxon>Flavobacteriaceae</taxon>
        <taxon>Flavobacterium</taxon>
    </lineage>
</organism>
<keyword evidence="2" id="KW-0540">Nuclease</keyword>
<evidence type="ECO:0000256" key="1">
    <source>
        <dbReference type="ARBA" id="ARBA00022649"/>
    </source>
</evidence>
<keyword evidence="2" id="KW-0378">Hydrolase</keyword>
<keyword evidence="2" id="KW-0255">Endonuclease</keyword>
<gene>
    <name evidence="2" type="ORF">J2X31_000054</name>
</gene>
<keyword evidence="3" id="KW-1185">Reference proteome</keyword>